<evidence type="ECO:0000259" key="6">
    <source>
        <dbReference type="Pfam" id="PF07782"/>
    </source>
</evidence>
<protein>
    <submittedName>
        <fullName evidence="7">Osteoclast stimulatory transmembrane protein</fullName>
    </submittedName>
</protein>
<evidence type="ECO:0000256" key="3">
    <source>
        <dbReference type="ARBA" id="ARBA00022989"/>
    </source>
</evidence>
<dbReference type="Xenbase" id="XB-GENE-950550">
    <property type="gene designation" value="ocstamp"/>
</dbReference>
<accession>A0A6I8PSG2</accession>
<organism evidence="7">
    <name type="scientific">Xenopus tropicalis</name>
    <name type="common">Western clawed frog</name>
    <name type="synonym">Silurana tropicalis</name>
    <dbReference type="NCBI Taxonomy" id="8364"/>
    <lineage>
        <taxon>Eukaryota</taxon>
        <taxon>Metazoa</taxon>
        <taxon>Chordata</taxon>
        <taxon>Craniata</taxon>
        <taxon>Vertebrata</taxon>
        <taxon>Euteleostomi</taxon>
        <taxon>Amphibia</taxon>
        <taxon>Batrachia</taxon>
        <taxon>Anura</taxon>
        <taxon>Pipoidea</taxon>
        <taxon>Pipidae</taxon>
        <taxon>Xenopodinae</taxon>
        <taxon>Xenopus</taxon>
        <taxon>Silurana</taxon>
    </lineage>
</organism>
<gene>
    <name evidence="7" type="primary">ocstamp</name>
</gene>
<feature type="transmembrane region" description="Helical" evidence="5">
    <location>
        <begin position="395"/>
        <end position="416"/>
    </location>
</feature>
<keyword evidence="4 5" id="KW-0472">Membrane</keyword>
<dbReference type="AlphaFoldDB" id="A0A6I8PSG2"/>
<reference evidence="7" key="2">
    <citation type="submission" date="2020-05" db="UniProtKB">
        <authorList>
            <consortium name="Ensembl"/>
        </authorList>
    </citation>
    <scope>IDENTIFICATION</scope>
</reference>
<dbReference type="Pfam" id="PF07782">
    <property type="entry name" value="DC_STAMP"/>
    <property type="match status" value="1"/>
</dbReference>
<name>A0A6I8PSG2_XENTR</name>
<keyword evidence="2 5" id="KW-0812">Transmembrane</keyword>
<dbReference type="GO" id="GO:0016020">
    <property type="term" value="C:membrane"/>
    <property type="evidence" value="ECO:0007669"/>
    <property type="project" value="UniProtKB-SubCell"/>
</dbReference>
<dbReference type="Bgee" id="ENSXETG00000001765">
    <property type="expression patterns" value="Expressed in 4-cell stage embryo"/>
</dbReference>
<sequence length="456" mass="52399">MRRKWAPVSVDMRKIRWMVCPWVLSPLKNAWSAYSNPIPKNKTQLLWLIVLCCVISIAIGLLLHIWLFSSLHYHTLLTVVLSSVVSTIIFFILVLMHPIRCIVTIMMPVMGTKQGRRLLLSSCFMLIAFKIIPNIIANMRAVFRTLGCLSQHSSERLLNSTFFFQTMTSDTNDIVTEMKNLLSSKKSDVKISAHTKTSLVADHILQITDNVKKDLMAVELLFKDGVLISNRILAGIFIMVLLFNATWYLKWYLTDLKFDNLYITEKLEKLALEKDGSHLLTASRVKLIRSTGLKLSRREIFHCIIRSLILVSFVMFTTVVIATDHITYQFALTVGEWVVKVPSVPIVFEIDYLITYYVLRGVFSKNHGNSRSFHWNMTFVSSQCRTQATPPDDSVAITVVIICGVIFAMILMEAYAQRLCRKISASFYKQREDQRVSYLFQKILQKQHKNVPDFPN</sequence>
<dbReference type="GeneTree" id="ENSGT00940000153269"/>
<evidence type="ECO:0000256" key="2">
    <source>
        <dbReference type="ARBA" id="ARBA00022692"/>
    </source>
</evidence>
<reference evidence="7" key="1">
    <citation type="journal article" date="2010" name="Science">
        <title>The genome of the Western clawed frog Xenopus tropicalis.</title>
        <authorList>
            <person name="Hellsten U."/>
            <person name="Harland R.M."/>
            <person name="Gilchrist M.J."/>
            <person name="Hendrix D."/>
            <person name="Jurka J."/>
            <person name="Kapitonov V."/>
            <person name="Ovcharenko I."/>
            <person name="Putnam N.H."/>
            <person name="Shu S."/>
            <person name="Taher L."/>
            <person name="Blitz I.L."/>
            <person name="Blumberg B."/>
            <person name="Dichmann D.S."/>
            <person name="Dubchak I."/>
            <person name="Amaya E."/>
            <person name="Detter J.C."/>
            <person name="Fletcher R."/>
            <person name="Gerhard D.S."/>
            <person name="Goodstein D."/>
            <person name="Graves T."/>
            <person name="Grigoriev I.V."/>
            <person name="Grimwood J."/>
            <person name="Kawashima T."/>
            <person name="Lindquist E."/>
            <person name="Lucas S.M."/>
            <person name="Mead P.E."/>
            <person name="Mitros T."/>
            <person name="Ogino H."/>
            <person name="Ohta Y."/>
            <person name="Poliakov A.V."/>
            <person name="Pollet N."/>
            <person name="Robert J."/>
            <person name="Salamov A."/>
            <person name="Sater A.K."/>
            <person name="Schmutz J."/>
            <person name="Terry A."/>
            <person name="Vize P.D."/>
            <person name="Warren W.C."/>
            <person name="Wells D."/>
            <person name="Wills A."/>
            <person name="Wilson R.K."/>
            <person name="Zimmerman L.B."/>
            <person name="Zorn A.M."/>
            <person name="Grainger R."/>
            <person name="Grammer T."/>
            <person name="Khokha M.K."/>
            <person name="Richardson P.M."/>
            <person name="Rokhsar D.S."/>
        </authorList>
    </citation>
    <scope>NUCLEOTIDE SEQUENCE [LARGE SCALE GENOMIC DNA]</scope>
    <source>
        <strain evidence="7">Nigerian</strain>
    </source>
</reference>
<dbReference type="Ensembl" id="ENSXETT00000063995">
    <property type="protein sequence ID" value="ENSXETP00000061122"/>
    <property type="gene ID" value="ENSXETG00000001765"/>
</dbReference>
<dbReference type="InterPro" id="IPR012858">
    <property type="entry name" value="DC_STAMP-like"/>
</dbReference>
<feature type="transmembrane region" description="Helical" evidence="5">
    <location>
        <begin position="117"/>
        <end position="136"/>
    </location>
</feature>
<dbReference type="PANTHER" id="PTHR21041:SF3">
    <property type="entry name" value="OSTEOCLAST STIMULATORY TRANSMEMBRANE PROTEIN"/>
    <property type="match status" value="1"/>
</dbReference>
<feature type="transmembrane region" description="Helical" evidence="5">
    <location>
        <begin position="303"/>
        <end position="322"/>
    </location>
</feature>
<feature type="transmembrane region" description="Helical" evidence="5">
    <location>
        <begin position="45"/>
        <end position="67"/>
    </location>
</feature>
<dbReference type="InterPro" id="IPR051856">
    <property type="entry name" value="CSR-E3_Ligase_Protein"/>
</dbReference>
<feature type="transmembrane region" description="Helical" evidence="5">
    <location>
        <begin position="228"/>
        <end position="249"/>
    </location>
</feature>
<comment type="subcellular location">
    <subcellularLocation>
        <location evidence="1">Membrane</location>
        <topology evidence="1">Multi-pass membrane protein</topology>
    </subcellularLocation>
</comment>
<dbReference type="InParanoid" id="A0A6I8PSG2"/>
<feature type="transmembrane region" description="Helical" evidence="5">
    <location>
        <begin position="73"/>
        <end position="96"/>
    </location>
</feature>
<feature type="domain" description="Dendritic cell-specific transmembrane protein-like" evidence="6">
    <location>
        <begin position="258"/>
        <end position="440"/>
    </location>
</feature>
<keyword evidence="3 5" id="KW-1133">Transmembrane helix</keyword>
<proteinExistence type="predicted"/>
<evidence type="ECO:0000256" key="5">
    <source>
        <dbReference type="SAM" id="Phobius"/>
    </source>
</evidence>
<dbReference type="PANTHER" id="PTHR21041">
    <property type="entry name" value="DENDRITIC CELL-SPECIFIC TRANSMEMBRANE PROTEIN"/>
    <property type="match status" value="1"/>
</dbReference>
<evidence type="ECO:0000256" key="1">
    <source>
        <dbReference type="ARBA" id="ARBA00004141"/>
    </source>
</evidence>
<evidence type="ECO:0000256" key="4">
    <source>
        <dbReference type="ARBA" id="ARBA00023136"/>
    </source>
</evidence>
<evidence type="ECO:0000313" key="7">
    <source>
        <dbReference type="Ensembl" id="ENSXETP00000061122"/>
    </source>
</evidence>